<dbReference type="VEuPathDB" id="FungiDB:SAPIO_CDS8144"/>
<name>A0A084FYZ4_PSEDA</name>
<gene>
    <name evidence="2" type="ORF">SAPIO_CDS8144</name>
</gene>
<dbReference type="PANTHER" id="PTHR33099">
    <property type="entry name" value="FE2OG DIOXYGENASE DOMAIN-CONTAINING PROTEIN"/>
    <property type="match status" value="1"/>
</dbReference>
<comment type="caution">
    <text evidence="2">The sequence shown here is derived from an EMBL/GenBank/DDBJ whole genome shotgun (WGS) entry which is preliminary data.</text>
</comment>
<evidence type="ECO:0000313" key="2">
    <source>
        <dbReference type="EMBL" id="KEZ40306.1"/>
    </source>
</evidence>
<feature type="region of interest" description="Disordered" evidence="1">
    <location>
        <begin position="911"/>
        <end position="935"/>
    </location>
</feature>
<evidence type="ECO:0000256" key="1">
    <source>
        <dbReference type="SAM" id="MobiDB-lite"/>
    </source>
</evidence>
<proteinExistence type="predicted"/>
<dbReference type="PANTHER" id="PTHR33099:SF13">
    <property type="entry name" value="F-BOX DOMAIN-CONTAINING PROTEIN-RELATED"/>
    <property type="match status" value="1"/>
</dbReference>
<dbReference type="OrthoDB" id="27483at2759"/>
<keyword evidence="3" id="KW-1185">Reference proteome</keyword>
<feature type="compositionally biased region" description="Basic and acidic residues" evidence="1">
    <location>
        <begin position="926"/>
        <end position="935"/>
    </location>
</feature>
<dbReference type="RefSeq" id="XP_016640105.1">
    <property type="nucleotide sequence ID" value="XM_016789842.1"/>
</dbReference>
<dbReference type="KEGG" id="sapo:SAPIO_CDS8144"/>
<dbReference type="AlphaFoldDB" id="A0A084FYZ4"/>
<dbReference type="Proteomes" id="UP000028545">
    <property type="component" value="Unassembled WGS sequence"/>
</dbReference>
<reference evidence="2 3" key="1">
    <citation type="journal article" date="2014" name="Genome Announc.">
        <title>Draft genome sequence of the pathogenic fungus Scedosporium apiospermum.</title>
        <authorList>
            <person name="Vandeputte P."/>
            <person name="Ghamrawi S."/>
            <person name="Rechenmann M."/>
            <person name="Iltis A."/>
            <person name="Giraud S."/>
            <person name="Fleury M."/>
            <person name="Thornton C."/>
            <person name="Delhaes L."/>
            <person name="Meyer W."/>
            <person name="Papon N."/>
            <person name="Bouchara J.P."/>
        </authorList>
    </citation>
    <scope>NUCLEOTIDE SEQUENCE [LARGE SCALE GENOMIC DNA]</scope>
    <source>
        <strain evidence="2 3">IHEM 14462</strain>
    </source>
</reference>
<protein>
    <recommendedName>
        <fullName evidence="4">Prolyl 4-hydroxylase alpha subunit Fe(2+) 2OG dioxygenase domain-containing protein</fullName>
    </recommendedName>
</protein>
<dbReference type="GeneID" id="27727216"/>
<dbReference type="OMA" id="RYHDTVA"/>
<accession>A0A084FYZ4</accession>
<evidence type="ECO:0000313" key="3">
    <source>
        <dbReference type="Proteomes" id="UP000028545"/>
    </source>
</evidence>
<dbReference type="EMBL" id="JOWA01000121">
    <property type="protein sequence ID" value="KEZ40306.1"/>
    <property type="molecule type" value="Genomic_DNA"/>
</dbReference>
<evidence type="ECO:0008006" key="4">
    <source>
        <dbReference type="Google" id="ProtNLM"/>
    </source>
</evidence>
<organism evidence="2 3">
    <name type="scientific">Pseudallescheria apiosperma</name>
    <name type="common">Scedosporium apiospermum</name>
    <dbReference type="NCBI Taxonomy" id="563466"/>
    <lineage>
        <taxon>Eukaryota</taxon>
        <taxon>Fungi</taxon>
        <taxon>Dikarya</taxon>
        <taxon>Ascomycota</taxon>
        <taxon>Pezizomycotina</taxon>
        <taxon>Sordariomycetes</taxon>
        <taxon>Hypocreomycetidae</taxon>
        <taxon>Microascales</taxon>
        <taxon>Microascaceae</taxon>
        <taxon>Scedosporium</taxon>
    </lineage>
</organism>
<sequence length="935" mass="107292">MDIDQDANDDSPGDFQTWSSTLLGYLNQVGSTNKFATSEKFKGFVDPWLELGGQRVSLPLGQDDVELIRRFCSPAPVERGNEALHRNAQELDDWEGLRWNTETWRSAKVGPIGHNLQKKSWELDRRRFELANPDWEGFLGNTIVPRIAQQLDLWDVRAVLQKLLLHGEGSFSESQIDWPSSRILGTLAVCFPSQHSDGDFHLSSGDQKVVLRTTLGSESDITVLAWHVDATHEIKPLTQGYRLILVYDLFQIETAERQRMADIELITEDVQIVRRQLLAWPTGPTKIAYPLSRVLKDDGYLSFEDLTGRNRNVAVTLRRACALDGFIMLLANMTRTNMDVDEGRLEETNTVANEVLTCSRDFVMSRLTLDDSEILGVDRFLEQELDNMDESESTENTSRPDTFRYRDPAIIIVRVEGLSSLLDYPDADTRIDRLVSLACDKINSPSCSQRTTSIILDFFLDALDAISTGTAWNAAGVIAYQAVELGRHDVFMAAVTKGITNWSTRKPLLEKLWNIVEIRYQSDEEEHFDWEKWFGGVVSASLSPREDLEYVSTLIEDGYTWESFDNFTTWALDKAFQYRPKLGLQDLDFVLDMVRQRYDESGWIDDVLLPTLKSRASRDLLYVFLETVAEERTEPEFAGAVTMFQYFLNQRSKKLMLPSSICLANETNESPEDALYLAETCWDQFARFVEKGLELGLVEEFTKLIDASCDRFLKEEPIPSKEHRSDDGQWDTWRIYKALLVFLLKPLKLYKRPTTLSLRKFATSMLLDYILPEPPTYAEKPVGWAHRSIPCPNGDCEDCGSLNQFLGSETQQVGRFPMEKNRRAHLRKQLPPNLFKCSIEVRSSPHTLVVTKLGKQHEALRREEDEKFAKWEARVENFKGEQMREILGDEAYGKYILMNEMRWQRDRVMGTAGNKRSRDDGDDGDLERLTQRLRL</sequence>
<dbReference type="HOGENOM" id="CLU_007520_1_3_1"/>